<dbReference type="InterPro" id="IPR058543">
    <property type="entry name" value="Beta-prop_RSE1/DDB1/CPSF1_2nd"/>
</dbReference>
<dbReference type="SUPFAM" id="SSF50978">
    <property type="entry name" value="WD40 repeat-like"/>
    <property type="match status" value="1"/>
</dbReference>
<feature type="domain" description="RSE1/DDB1/CPSF1 second beta-propeller" evidence="5">
    <location>
        <begin position="411"/>
        <end position="718"/>
    </location>
</feature>
<proteinExistence type="predicted"/>
<dbReference type="Pfam" id="PF03178">
    <property type="entry name" value="CPSF_A"/>
    <property type="match status" value="1"/>
</dbReference>
<dbReference type="Pfam" id="PF10433">
    <property type="entry name" value="Beta-prop_RSE1_1st"/>
    <property type="match status" value="1"/>
</dbReference>
<dbReference type="STRING" id="1448308.A0A2T2N9K2"/>
<dbReference type="FunFam" id="2.130.10.10:FF:000629">
    <property type="entry name" value="UV-damaged DNA binding protein"/>
    <property type="match status" value="1"/>
</dbReference>
<evidence type="ECO:0000259" key="3">
    <source>
        <dbReference type="Pfam" id="PF03178"/>
    </source>
</evidence>
<dbReference type="OrthoDB" id="433457at2759"/>
<evidence type="ECO:0000256" key="2">
    <source>
        <dbReference type="ARBA" id="ARBA00023242"/>
    </source>
</evidence>
<dbReference type="InterPro" id="IPR018846">
    <property type="entry name" value="Beta-prop_RSE1/DDB1/CPSF1_1st"/>
</dbReference>
<evidence type="ECO:0000313" key="6">
    <source>
        <dbReference type="EMBL" id="PSN62115.1"/>
    </source>
</evidence>
<dbReference type="Gene3D" id="2.130.10.10">
    <property type="entry name" value="YVTN repeat-like/Quinoprotein amine dehydrogenase"/>
    <property type="match status" value="3"/>
</dbReference>
<protein>
    <submittedName>
        <fullName evidence="6">DNA damage-binding protein 1</fullName>
    </submittedName>
</protein>
<dbReference type="GO" id="GO:0003676">
    <property type="term" value="F:nucleic acid binding"/>
    <property type="evidence" value="ECO:0007669"/>
    <property type="project" value="InterPro"/>
</dbReference>
<evidence type="ECO:0000259" key="5">
    <source>
        <dbReference type="Pfam" id="PF23726"/>
    </source>
</evidence>
<sequence length="1117" mass="123230">MAYIAPIHRPSSIRHALKLNFLAPDEDCLVVAKANRLEFYTESEEGLAIRHSKAIYGKVTMLQKLRPALSPTDHLFVGTDRFMYFTLSWNPDKKQLQTEKTFESVADSAARESQTGERCHIDPSGRFLTVEVYEGIMTVIPLVQRGKKRKQEADIAHLGDPQPCRLAEFFVRSSAFLHPRSHDEKPRFATLYEDSNGRPSLKVREITWSGNTSVELSDGKKFTGELEPGSSHLIPIENPPRSLMIIAEGSIGYYNDETSEFRTSPLNDPTIFVAWERIDSQRFVLADDYGSLYLLMLILDDQNNVSEWKLQEIGKTSRASVLAYLDEGYIFVGSHQSDSRIVRIVGDSMETVQVFSNIAPILDFTIMDMGNRASEGQTSDYSSGQARIVTGSGAYQDGSLRSVRSGVRLENLGVLGEMDGITGLFSIKSSATSDFVDALLVSFVHGSRVFQFHSQGEVEEVDDFLGLALDESTLAAANVAQGRIVQITNGRIRVTDLDGGVIVSEWLPMGGQVITAAATNERFALVSLGGVAIYLLDIEDNLKVLSERTFAPDSQVACLALPASTNPICFLGFWRSPQLSVCSLETLEPIKNVDISAESVPRSLVLAQIFPEQPPTLFAALADGNVVTYSFDPATNELSGRKSIILGTQEPEFHTLPRGNGLSNVFVTCEHPSLIYSSEGRLTYSAVTAGKATTVCAFNAEAYPGCIAIATPEDLRIALVGTEQTTHVETLKVDETVRRIAYSPSLKAFGLGTIKRILKGGEESLVSHFRLVDEIKFKELDVFKLNEDELVEHVIRCELSDGSGGLAERFVVGTAYLDDSSVTTGRGRIIVLEVTPDRVLKLVTEIAVKGGCRRVAICEGKIVAALIKTIVVYNYEFRSESKPELVKAASFRACTAPIDITVNGRLITIADLMKSVVVVEYKQGEAGLPDTLTEIARHYQTAWSTAIAEVDENTYLQSDAEGNLTVLYRDPNGVTDDDKKRLQMNSEMLLGEMVNRIRRIDVLTVPDAAVIPRAFMGTVDGSIYLFALIASPYQNLLMTLQSNLADLVKTPGDIPFAKYRAFKNQVREADEPYRFVDGDLIERFLDVPEEVQKAAVEGLDRDIEEVRSLVETLRRLH</sequence>
<dbReference type="AlphaFoldDB" id="A0A2T2N9K2"/>
<accession>A0A2T2N9K2</accession>
<keyword evidence="7" id="KW-1185">Reference proteome</keyword>
<keyword evidence="2" id="KW-0539">Nucleus</keyword>
<feature type="domain" description="RSE1/DDB1/CPSF1 C-terminal" evidence="3">
    <location>
        <begin position="767"/>
        <end position="1086"/>
    </location>
</feature>
<dbReference type="Proteomes" id="UP000240883">
    <property type="component" value="Unassembled WGS sequence"/>
</dbReference>
<name>A0A2T2N9K2_CORCC</name>
<evidence type="ECO:0000259" key="4">
    <source>
        <dbReference type="Pfam" id="PF10433"/>
    </source>
</evidence>
<dbReference type="InterPro" id="IPR036322">
    <property type="entry name" value="WD40_repeat_dom_sf"/>
</dbReference>
<dbReference type="InterPro" id="IPR004871">
    <property type="entry name" value="RSE1/DDB1/CPSF1_C"/>
</dbReference>
<dbReference type="InterPro" id="IPR015943">
    <property type="entry name" value="WD40/YVTN_repeat-like_dom_sf"/>
</dbReference>
<feature type="domain" description="RSE1/DDB1/CPSF1 first beta-propeller" evidence="4">
    <location>
        <begin position="12"/>
        <end position="355"/>
    </location>
</feature>
<evidence type="ECO:0000256" key="1">
    <source>
        <dbReference type="ARBA" id="ARBA00004123"/>
    </source>
</evidence>
<evidence type="ECO:0000313" key="7">
    <source>
        <dbReference type="Proteomes" id="UP000240883"/>
    </source>
</evidence>
<comment type="subcellular location">
    <subcellularLocation>
        <location evidence="1">Nucleus</location>
    </subcellularLocation>
</comment>
<gene>
    <name evidence="6" type="ORF">BS50DRAFT_561189</name>
</gene>
<dbReference type="InterPro" id="IPR050358">
    <property type="entry name" value="RSE1/DDB1/CFT1"/>
</dbReference>
<organism evidence="6 7">
    <name type="scientific">Corynespora cassiicola Philippines</name>
    <dbReference type="NCBI Taxonomy" id="1448308"/>
    <lineage>
        <taxon>Eukaryota</taxon>
        <taxon>Fungi</taxon>
        <taxon>Dikarya</taxon>
        <taxon>Ascomycota</taxon>
        <taxon>Pezizomycotina</taxon>
        <taxon>Dothideomycetes</taxon>
        <taxon>Pleosporomycetidae</taxon>
        <taxon>Pleosporales</taxon>
        <taxon>Corynesporascaceae</taxon>
        <taxon>Corynespora</taxon>
    </lineage>
</organism>
<reference evidence="6 7" key="1">
    <citation type="journal article" date="2018" name="Front. Microbiol.">
        <title>Genome-Wide Analysis of Corynespora cassiicola Leaf Fall Disease Putative Effectors.</title>
        <authorList>
            <person name="Lopez D."/>
            <person name="Ribeiro S."/>
            <person name="Label P."/>
            <person name="Fumanal B."/>
            <person name="Venisse J.S."/>
            <person name="Kohler A."/>
            <person name="de Oliveira R.R."/>
            <person name="Labutti K."/>
            <person name="Lipzen A."/>
            <person name="Lail K."/>
            <person name="Bauer D."/>
            <person name="Ohm R.A."/>
            <person name="Barry K.W."/>
            <person name="Spatafora J."/>
            <person name="Grigoriev I.V."/>
            <person name="Martin F.M."/>
            <person name="Pujade-Renaud V."/>
        </authorList>
    </citation>
    <scope>NUCLEOTIDE SEQUENCE [LARGE SCALE GENOMIC DNA]</scope>
    <source>
        <strain evidence="6 7">Philippines</strain>
    </source>
</reference>
<dbReference type="GO" id="GO:0005634">
    <property type="term" value="C:nucleus"/>
    <property type="evidence" value="ECO:0007669"/>
    <property type="project" value="UniProtKB-SubCell"/>
</dbReference>
<dbReference type="EMBL" id="KZ678142">
    <property type="protein sequence ID" value="PSN62115.1"/>
    <property type="molecule type" value="Genomic_DNA"/>
</dbReference>
<dbReference type="PANTHER" id="PTHR10644">
    <property type="entry name" value="DNA REPAIR/RNA PROCESSING CPSF FAMILY"/>
    <property type="match status" value="1"/>
</dbReference>
<dbReference type="Pfam" id="PF23726">
    <property type="entry name" value="Beta-prop_RSE1_2nd"/>
    <property type="match status" value="1"/>
</dbReference>
<dbReference type="Gene3D" id="1.10.150.910">
    <property type="match status" value="1"/>
</dbReference>